<proteinExistence type="predicted"/>
<evidence type="ECO:0000313" key="3">
    <source>
        <dbReference type="Proteomes" id="UP000214720"/>
    </source>
</evidence>
<dbReference type="SUPFAM" id="SSF53474">
    <property type="entry name" value="alpha/beta-Hydrolases"/>
    <property type="match status" value="1"/>
</dbReference>
<dbReference type="GO" id="GO:0016787">
    <property type="term" value="F:hydrolase activity"/>
    <property type="evidence" value="ECO:0007669"/>
    <property type="project" value="UniProtKB-KW"/>
</dbReference>
<keyword evidence="2" id="KW-0378">Hydrolase</keyword>
<organism evidence="2 3">
    <name type="scientific">Caballeronia sordidicola</name>
    <name type="common">Burkholderia sordidicola</name>
    <dbReference type="NCBI Taxonomy" id="196367"/>
    <lineage>
        <taxon>Bacteria</taxon>
        <taxon>Pseudomonadati</taxon>
        <taxon>Pseudomonadota</taxon>
        <taxon>Betaproteobacteria</taxon>
        <taxon>Burkholderiales</taxon>
        <taxon>Burkholderiaceae</taxon>
        <taxon>Caballeronia</taxon>
    </lineage>
</organism>
<sequence>MADLLSLLDALQVEQVVLGGYDWGGRAACVVASLYPSRARGLVSVNGYNVQNKATDMRPASPEKGHQLWYQ</sequence>
<dbReference type="Gene3D" id="3.40.50.1820">
    <property type="entry name" value="alpha/beta hydrolase"/>
    <property type="match status" value="1"/>
</dbReference>
<dbReference type="Proteomes" id="UP000214720">
    <property type="component" value="Unassembled WGS sequence"/>
</dbReference>
<feature type="domain" description="AB hydrolase-1" evidence="1">
    <location>
        <begin position="3"/>
        <end position="56"/>
    </location>
</feature>
<dbReference type="InterPro" id="IPR000073">
    <property type="entry name" value="AB_hydrolase_1"/>
</dbReference>
<name>A0A226WLU3_CABSO</name>
<protein>
    <submittedName>
        <fullName evidence="2">Epoxide hydrolase</fullName>
    </submittedName>
</protein>
<comment type="caution">
    <text evidence="2">The sequence shown here is derived from an EMBL/GenBank/DDBJ whole genome shotgun (WGS) entry which is preliminary data.</text>
</comment>
<dbReference type="AlphaFoldDB" id="A0A226WLU3"/>
<dbReference type="InterPro" id="IPR029058">
    <property type="entry name" value="AB_hydrolase_fold"/>
</dbReference>
<gene>
    <name evidence="2" type="ORF">BSU04_45270</name>
</gene>
<evidence type="ECO:0000313" key="2">
    <source>
        <dbReference type="EMBL" id="OXC71800.1"/>
    </source>
</evidence>
<evidence type="ECO:0000259" key="1">
    <source>
        <dbReference type="Pfam" id="PF00561"/>
    </source>
</evidence>
<accession>A0A226WLU3</accession>
<dbReference type="Pfam" id="PF00561">
    <property type="entry name" value="Abhydrolase_1"/>
    <property type="match status" value="1"/>
</dbReference>
<reference evidence="3" key="1">
    <citation type="submission" date="2017-01" db="EMBL/GenBank/DDBJ databases">
        <title>Genome Analysis of Deinococcus marmoris KOPRI26562.</title>
        <authorList>
            <person name="Kim J.H."/>
            <person name="Oh H.-M."/>
        </authorList>
    </citation>
    <scope>NUCLEOTIDE SEQUENCE [LARGE SCALE GENOMIC DNA]</scope>
    <source>
        <strain evidence="3">PAMC 26633</strain>
    </source>
</reference>
<dbReference type="EMBL" id="MTHB01000294">
    <property type="protein sequence ID" value="OXC71800.1"/>
    <property type="molecule type" value="Genomic_DNA"/>
</dbReference>